<dbReference type="EMBL" id="JAARPL010000010">
    <property type="protein sequence ID" value="MBC1373386.1"/>
    <property type="molecule type" value="Genomic_DNA"/>
</dbReference>
<dbReference type="NCBIfam" id="TIGR02220">
    <property type="entry name" value="phg_TIGR02220"/>
    <property type="match status" value="1"/>
</dbReference>
<dbReference type="Pfam" id="PF09524">
    <property type="entry name" value="Phg_2220_C"/>
    <property type="match status" value="1"/>
</dbReference>
<protein>
    <recommendedName>
        <fullName evidence="2">Phage conserved hypothetical protein C-terminal domain-containing protein</fullName>
    </recommendedName>
</protein>
<evidence type="ECO:0000256" key="1">
    <source>
        <dbReference type="SAM" id="MobiDB-lite"/>
    </source>
</evidence>
<proteinExistence type="predicted"/>
<dbReference type="AlphaFoldDB" id="A0A841Y901"/>
<comment type="caution">
    <text evidence="3">The sequence shown here is derived from an EMBL/GenBank/DDBJ whole genome shotgun (WGS) entry which is preliminary data.</text>
</comment>
<feature type="domain" description="Phage conserved hypothetical protein C-terminal" evidence="2">
    <location>
        <begin position="97"/>
        <end position="169"/>
    </location>
</feature>
<evidence type="ECO:0000259" key="2">
    <source>
        <dbReference type="Pfam" id="PF09524"/>
    </source>
</evidence>
<dbReference type="Proteomes" id="UP000591929">
    <property type="component" value="Unassembled WGS sequence"/>
</dbReference>
<evidence type="ECO:0000313" key="4">
    <source>
        <dbReference type="Proteomes" id="UP000591929"/>
    </source>
</evidence>
<name>A0A841Y901_9LIST</name>
<evidence type="ECO:0000313" key="3">
    <source>
        <dbReference type="EMBL" id="MBC1373386.1"/>
    </source>
</evidence>
<reference evidence="3 4" key="1">
    <citation type="submission" date="2020-03" db="EMBL/GenBank/DDBJ databases">
        <title>Soil Listeria distribution.</title>
        <authorList>
            <person name="Liao J."/>
            <person name="Wiedmann M."/>
        </authorList>
    </citation>
    <scope>NUCLEOTIDE SEQUENCE [LARGE SCALE GENOMIC DNA]</scope>
    <source>
        <strain evidence="3 4">FSL L7-1681</strain>
    </source>
</reference>
<feature type="region of interest" description="Disordered" evidence="1">
    <location>
        <begin position="47"/>
        <end position="75"/>
    </location>
</feature>
<feature type="region of interest" description="Disordered" evidence="1">
    <location>
        <begin position="175"/>
        <end position="199"/>
    </location>
</feature>
<organism evidence="3 4">
    <name type="scientific">Listeria booriae</name>
    <dbReference type="NCBI Taxonomy" id="1552123"/>
    <lineage>
        <taxon>Bacteria</taxon>
        <taxon>Bacillati</taxon>
        <taxon>Bacillota</taxon>
        <taxon>Bacilli</taxon>
        <taxon>Bacillales</taxon>
        <taxon>Listeriaceae</taxon>
        <taxon>Listeria</taxon>
    </lineage>
</organism>
<sequence>MALKVKCSRRKTINVIDDLITKGYLVKQKRTDKLGNSESNLYILKQPKNKNAKEPSAGGAPPPVNGVHPSSAGDAPALVNGVHPINTNITHTNIQNIVEFLNRNADTSYRAKTQRTITYITARWNEGFREEDFQKVILIKCREWKNNKDFAKYLRPETLFGNKFESYLNQKGGFGDGKTSTDGRDSGSCNQDEQLKDLF</sequence>
<gene>
    <name evidence="3" type="ORF">HB847_13485</name>
</gene>
<accession>A0A841Y901</accession>
<dbReference type="InterPro" id="IPR011741">
    <property type="entry name" value="Phg_2220_C"/>
</dbReference>